<dbReference type="EMBL" id="FMAG01000014">
    <property type="protein sequence ID" value="SCB49480.1"/>
    <property type="molecule type" value="Genomic_DNA"/>
</dbReference>
<dbReference type="GO" id="GO:0046872">
    <property type="term" value="F:metal ion binding"/>
    <property type="evidence" value="ECO:0007669"/>
    <property type="project" value="UniProtKB-KW"/>
</dbReference>
<gene>
    <name evidence="5" type="ORF">GA0061103_0599</name>
</gene>
<evidence type="ECO:0000256" key="3">
    <source>
        <dbReference type="ARBA" id="ARBA00022723"/>
    </source>
</evidence>
<dbReference type="Proteomes" id="UP000199101">
    <property type="component" value="Unassembled WGS sequence"/>
</dbReference>
<dbReference type="Gene3D" id="1.10.150.240">
    <property type="entry name" value="Putative phosphatase, domain 2"/>
    <property type="match status" value="1"/>
</dbReference>
<comment type="cofactor">
    <cofactor evidence="1">
        <name>Mg(2+)</name>
        <dbReference type="ChEBI" id="CHEBI:18420"/>
    </cofactor>
</comment>
<dbReference type="SFLD" id="SFLDS00003">
    <property type="entry name" value="Haloacid_Dehalogenase"/>
    <property type="match status" value="1"/>
</dbReference>
<dbReference type="InterPro" id="IPR041492">
    <property type="entry name" value="HAD_2"/>
</dbReference>
<accession>A0A1C3XB28</accession>
<dbReference type="InterPro" id="IPR051600">
    <property type="entry name" value="Beta-PGM-like"/>
</dbReference>
<dbReference type="RefSeq" id="WP_092719720.1">
    <property type="nucleotide sequence ID" value="NZ_FMAG01000014.1"/>
</dbReference>
<dbReference type="PANTHER" id="PTHR46193:SF10">
    <property type="entry name" value="6-PHOSPHOGLUCONATE PHOSPHATASE"/>
    <property type="match status" value="1"/>
</dbReference>
<keyword evidence="4" id="KW-0460">Magnesium</keyword>
<dbReference type="NCBIfam" id="TIGR01509">
    <property type="entry name" value="HAD-SF-IA-v3"/>
    <property type="match status" value="1"/>
</dbReference>
<evidence type="ECO:0000256" key="2">
    <source>
        <dbReference type="ARBA" id="ARBA00006171"/>
    </source>
</evidence>
<dbReference type="InterPro" id="IPR023214">
    <property type="entry name" value="HAD_sf"/>
</dbReference>
<proteinExistence type="inferred from homology"/>
<evidence type="ECO:0000256" key="1">
    <source>
        <dbReference type="ARBA" id="ARBA00001946"/>
    </source>
</evidence>
<dbReference type="InterPro" id="IPR023198">
    <property type="entry name" value="PGP-like_dom2"/>
</dbReference>
<dbReference type="GO" id="GO:0003824">
    <property type="term" value="F:catalytic activity"/>
    <property type="evidence" value="ECO:0007669"/>
    <property type="project" value="UniProtKB-ARBA"/>
</dbReference>
<sequence length="211" mass="23154">MKPLLIFDCDGVLVQSEPGETLCLLQVASRYGYNRTLSDVEKRFRGRKMAQVAGMISEEMGKPLPESFVPEVRELCANTIDRSMVETPGLSIALSGLPNRRCVASNSPLELIKTRLRSAGLTAHFGEQIYSAYEIGSWKPDPTLFQFAASHNSFPNDQCIVVEDSAIGVEAALSAGMNVVLYGAETKTVRESAKVRHLLDMSKLPELIVSF</sequence>
<keyword evidence="3" id="KW-0479">Metal-binding</keyword>
<dbReference type="Gene3D" id="3.40.50.1000">
    <property type="entry name" value="HAD superfamily/HAD-like"/>
    <property type="match status" value="1"/>
</dbReference>
<dbReference type="STRING" id="410764.GA0061103_0599"/>
<reference evidence="6" key="1">
    <citation type="submission" date="2016-08" db="EMBL/GenBank/DDBJ databases">
        <authorList>
            <person name="Varghese N."/>
            <person name="Submissions Spin"/>
        </authorList>
    </citation>
    <scope>NUCLEOTIDE SEQUENCE [LARGE SCALE GENOMIC DNA]</scope>
    <source>
        <strain evidence="6">HAMBI 2975</strain>
    </source>
</reference>
<dbReference type="AlphaFoldDB" id="A0A1C3XB28"/>
<name>A0A1C3XB28_9HYPH</name>
<dbReference type="SFLD" id="SFLDG01129">
    <property type="entry name" value="C1.5:_HAD__Beta-PGM__Phosphata"/>
    <property type="match status" value="1"/>
</dbReference>
<protein>
    <submittedName>
        <fullName evidence="5">Haloacid dehalogenase superfamily, subfamily IA, variant 3 with third motif having DD or ED</fullName>
    </submittedName>
</protein>
<dbReference type="InterPro" id="IPR006439">
    <property type="entry name" value="HAD-SF_hydro_IA"/>
</dbReference>
<evidence type="ECO:0000256" key="4">
    <source>
        <dbReference type="ARBA" id="ARBA00022842"/>
    </source>
</evidence>
<evidence type="ECO:0000313" key="6">
    <source>
        <dbReference type="Proteomes" id="UP000199101"/>
    </source>
</evidence>
<organism evidence="5 6">
    <name type="scientific">Rhizobium multihospitium</name>
    <dbReference type="NCBI Taxonomy" id="410764"/>
    <lineage>
        <taxon>Bacteria</taxon>
        <taxon>Pseudomonadati</taxon>
        <taxon>Pseudomonadota</taxon>
        <taxon>Alphaproteobacteria</taxon>
        <taxon>Hyphomicrobiales</taxon>
        <taxon>Rhizobiaceae</taxon>
        <taxon>Rhizobium/Agrobacterium group</taxon>
        <taxon>Rhizobium</taxon>
    </lineage>
</organism>
<dbReference type="OrthoDB" id="9797743at2"/>
<dbReference type="SUPFAM" id="SSF56784">
    <property type="entry name" value="HAD-like"/>
    <property type="match status" value="1"/>
</dbReference>
<dbReference type="PANTHER" id="PTHR46193">
    <property type="entry name" value="6-PHOSPHOGLUCONATE PHOSPHATASE"/>
    <property type="match status" value="1"/>
</dbReference>
<comment type="similarity">
    <text evidence="2">Belongs to the HAD-like hydrolase superfamily. CbbY/CbbZ/Gph/YieH family.</text>
</comment>
<dbReference type="Pfam" id="PF13419">
    <property type="entry name" value="HAD_2"/>
    <property type="match status" value="1"/>
</dbReference>
<keyword evidence="6" id="KW-1185">Reference proteome</keyword>
<evidence type="ECO:0000313" key="5">
    <source>
        <dbReference type="EMBL" id="SCB49480.1"/>
    </source>
</evidence>
<dbReference type="InterPro" id="IPR036412">
    <property type="entry name" value="HAD-like_sf"/>
</dbReference>